<keyword evidence="3" id="KW-1185">Reference proteome</keyword>
<dbReference type="EMBL" id="JACFYJ010000027">
    <property type="protein sequence ID" value="MEI5998973.1"/>
    <property type="molecule type" value="Genomic_DNA"/>
</dbReference>
<dbReference type="Proteomes" id="UP001386437">
    <property type="component" value="Unassembled WGS sequence"/>
</dbReference>
<dbReference type="PROSITE" id="PS00061">
    <property type="entry name" value="ADH_SHORT"/>
    <property type="match status" value="1"/>
</dbReference>
<dbReference type="PANTHER" id="PTHR42760">
    <property type="entry name" value="SHORT-CHAIN DEHYDROGENASES/REDUCTASES FAMILY MEMBER"/>
    <property type="match status" value="1"/>
</dbReference>
<dbReference type="InterPro" id="IPR020904">
    <property type="entry name" value="Sc_DH/Rdtase_CS"/>
</dbReference>
<comment type="caution">
    <text evidence="2">The sequence shown here is derived from an EMBL/GenBank/DDBJ whole genome shotgun (WGS) entry which is preliminary data.</text>
</comment>
<dbReference type="Gene3D" id="3.40.50.720">
    <property type="entry name" value="NAD(P)-binding Rossmann-like Domain"/>
    <property type="match status" value="1"/>
</dbReference>
<evidence type="ECO:0000256" key="1">
    <source>
        <dbReference type="ARBA" id="ARBA00006484"/>
    </source>
</evidence>
<proteinExistence type="inferred from homology"/>
<gene>
    <name evidence="2" type="ORF">H3V53_17700</name>
</gene>
<protein>
    <submittedName>
        <fullName evidence="2">SDR family oxidoreductase</fullName>
    </submittedName>
</protein>
<dbReference type="PRINTS" id="PR00081">
    <property type="entry name" value="GDHRDH"/>
</dbReference>
<reference evidence="2 3" key="1">
    <citation type="journal article" date="2022" name="Arch. Microbiol.">
        <title>Paraburkholderia bengalensis sp. nov. isolated from roots of Oryza sativa, IR64.</title>
        <authorList>
            <person name="Nag P."/>
            <person name="Mondal N."/>
            <person name="Sarkar J."/>
            <person name="Das S."/>
        </authorList>
    </citation>
    <scope>NUCLEOTIDE SEQUENCE [LARGE SCALE GENOMIC DNA]</scope>
    <source>
        <strain evidence="2 3">IR64_4_BI</strain>
    </source>
</reference>
<evidence type="ECO:0000313" key="2">
    <source>
        <dbReference type="EMBL" id="MEI5998973.1"/>
    </source>
</evidence>
<dbReference type="Pfam" id="PF13561">
    <property type="entry name" value="adh_short_C2"/>
    <property type="match status" value="1"/>
</dbReference>
<dbReference type="InterPro" id="IPR036291">
    <property type="entry name" value="NAD(P)-bd_dom_sf"/>
</dbReference>
<accession>A0ABU8IUJ3</accession>
<dbReference type="InterPro" id="IPR002347">
    <property type="entry name" value="SDR_fam"/>
</dbReference>
<name>A0ABU8IUJ3_9BURK</name>
<dbReference type="CDD" id="cd05233">
    <property type="entry name" value="SDR_c"/>
    <property type="match status" value="1"/>
</dbReference>
<sequence length="255" mass="26532">MSAPFVLRRASYDFAGAAAVVTGGARGIGAQIARRLADCGARVAVWDRDADASRASRADGGQSAFFAVDIADPACVARAAQATLERFGGISLLVNNAGYAGPTVPLDEYDPAEWSRIVDINLKGTFNVCRELVPALRRAGDARIVNIASLAGKEGTPNASAYSAAKAGVLALTKSLGKELAQSGVLVNAIAPAAVRTSLLEQMAPAHMQTMIDRSPMKRLGEPDEVAELTLWLCSASCTFNTGAVFDLSGGRATY</sequence>
<comment type="similarity">
    <text evidence="1">Belongs to the short-chain dehydrogenases/reductases (SDR) family.</text>
</comment>
<dbReference type="PRINTS" id="PR00080">
    <property type="entry name" value="SDRFAMILY"/>
</dbReference>
<dbReference type="RefSeq" id="WP_336599090.1">
    <property type="nucleotide sequence ID" value="NZ_JACFYJ010000027.1"/>
</dbReference>
<organism evidence="2 3">
    <name type="scientific">Paraburkholderia bengalensis</name>
    <dbReference type="NCBI Taxonomy" id="2747562"/>
    <lineage>
        <taxon>Bacteria</taxon>
        <taxon>Pseudomonadati</taxon>
        <taxon>Pseudomonadota</taxon>
        <taxon>Betaproteobacteria</taxon>
        <taxon>Burkholderiales</taxon>
        <taxon>Burkholderiaceae</taxon>
        <taxon>Paraburkholderia</taxon>
    </lineage>
</organism>
<dbReference type="SUPFAM" id="SSF51735">
    <property type="entry name" value="NAD(P)-binding Rossmann-fold domains"/>
    <property type="match status" value="1"/>
</dbReference>
<dbReference type="NCBIfam" id="NF005559">
    <property type="entry name" value="PRK07231.1"/>
    <property type="match status" value="1"/>
</dbReference>
<dbReference type="PANTHER" id="PTHR42760:SF129">
    <property type="entry name" value="OXIDOREDUCTASE"/>
    <property type="match status" value="1"/>
</dbReference>
<evidence type="ECO:0000313" key="3">
    <source>
        <dbReference type="Proteomes" id="UP001386437"/>
    </source>
</evidence>